<dbReference type="EMBL" id="CP000554">
    <property type="protein sequence ID" value="ABM77609.1"/>
    <property type="molecule type" value="Genomic_DNA"/>
</dbReference>
<gene>
    <name evidence="1" type="ordered locus">P9303_08581</name>
</gene>
<organism evidence="1 2">
    <name type="scientific">Prochlorococcus marinus (strain MIT 9303)</name>
    <dbReference type="NCBI Taxonomy" id="59922"/>
    <lineage>
        <taxon>Bacteria</taxon>
        <taxon>Bacillati</taxon>
        <taxon>Cyanobacteriota</taxon>
        <taxon>Cyanophyceae</taxon>
        <taxon>Synechococcales</taxon>
        <taxon>Prochlorococcaceae</taxon>
        <taxon>Prochlorococcus</taxon>
    </lineage>
</organism>
<evidence type="ECO:0000313" key="1">
    <source>
        <dbReference type="EMBL" id="ABM77609.1"/>
    </source>
</evidence>
<dbReference type="KEGG" id="pmf:P9303_08581"/>
<accession>A2C7Z9</accession>
<dbReference type="AlphaFoldDB" id="A2C7Z9"/>
<dbReference type="Proteomes" id="UP000002274">
    <property type="component" value="Chromosome"/>
</dbReference>
<dbReference type="RefSeq" id="WP_011825518.1">
    <property type="nucleotide sequence ID" value="NC_008820.1"/>
</dbReference>
<evidence type="ECO:0000313" key="2">
    <source>
        <dbReference type="Proteomes" id="UP000002274"/>
    </source>
</evidence>
<proteinExistence type="predicted"/>
<name>A2C7Z9_PROM3</name>
<dbReference type="HOGENOM" id="CLU_211101_0_0_3"/>
<reference evidence="1 2" key="1">
    <citation type="journal article" date="2007" name="PLoS Genet.">
        <title>Patterns and implications of gene gain and loss in the evolution of Prochlorococcus.</title>
        <authorList>
            <person name="Kettler G.C."/>
            <person name="Martiny A.C."/>
            <person name="Huang K."/>
            <person name="Zucker J."/>
            <person name="Coleman M.L."/>
            <person name="Rodrigue S."/>
            <person name="Chen F."/>
            <person name="Lapidus A."/>
            <person name="Ferriera S."/>
            <person name="Johnson J."/>
            <person name="Steglich C."/>
            <person name="Church G.M."/>
            <person name="Richardson P."/>
            <person name="Chisholm S.W."/>
        </authorList>
    </citation>
    <scope>NUCLEOTIDE SEQUENCE [LARGE SCALE GENOMIC DNA]</scope>
    <source>
        <strain evidence="1 2">MIT 9303</strain>
    </source>
</reference>
<protein>
    <submittedName>
        <fullName evidence="1">Uncharacterized protein</fullName>
    </submittedName>
</protein>
<sequence length="41" mass="4949">MEQCWLHECDIDPLILRTRWLYRQGLKLQALAIEQELLPIV</sequence>